<reference evidence="1 2" key="1">
    <citation type="submission" date="2018-06" db="EMBL/GenBank/DDBJ databases">
        <title>Sphaerisporangium craniellae sp. nov., isolated from a marine sponge in the South China Sea.</title>
        <authorList>
            <person name="Li L."/>
        </authorList>
    </citation>
    <scope>NUCLEOTIDE SEQUENCE [LARGE SCALE GENOMIC DNA]</scope>
    <source>
        <strain evidence="1 2">CCTCC AA 208026</strain>
    </source>
</reference>
<dbReference type="Proteomes" id="UP000253094">
    <property type="component" value="Unassembled WGS sequence"/>
</dbReference>
<sequence>MMVDLGRQPFYQRLLYFSIKTTDLSPPCDLQHHGEMGSVDAVFGVAEDGHRGQRILRIDHQQHGHTPARLDVRLVLSVLTNTARRYDLRHHEQP</sequence>
<comment type="caution">
    <text evidence="1">The sequence shown here is derived from an EMBL/GenBank/DDBJ whole genome shotgun (WGS) entry which is preliminary data.</text>
</comment>
<evidence type="ECO:0000313" key="2">
    <source>
        <dbReference type="Proteomes" id="UP000253094"/>
    </source>
</evidence>
<organism evidence="1 2">
    <name type="scientific">Sphaerisporangium album</name>
    <dbReference type="NCBI Taxonomy" id="509200"/>
    <lineage>
        <taxon>Bacteria</taxon>
        <taxon>Bacillati</taxon>
        <taxon>Actinomycetota</taxon>
        <taxon>Actinomycetes</taxon>
        <taxon>Streptosporangiales</taxon>
        <taxon>Streptosporangiaceae</taxon>
        <taxon>Sphaerisporangium</taxon>
    </lineage>
</organism>
<protein>
    <submittedName>
        <fullName evidence="1">Uncharacterized protein</fullName>
    </submittedName>
</protein>
<accession>A0A367FJX5</accession>
<dbReference type="EMBL" id="QOIL01000007">
    <property type="protein sequence ID" value="RCG30676.1"/>
    <property type="molecule type" value="Genomic_DNA"/>
</dbReference>
<name>A0A367FJX5_9ACTN</name>
<dbReference type="AlphaFoldDB" id="A0A367FJX5"/>
<evidence type="ECO:0000313" key="1">
    <source>
        <dbReference type="EMBL" id="RCG30676.1"/>
    </source>
</evidence>
<gene>
    <name evidence="1" type="ORF">DQ384_15470</name>
</gene>
<keyword evidence="2" id="KW-1185">Reference proteome</keyword>
<proteinExistence type="predicted"/>